<dbReference type="PROSITE" id="PS00455">
    <property type="entry name" value="AMP_BINDING"/>
    <property type="match status" value="1"/>
</dbReference>
<evidence type="ECO:0000259" key="6">
    <source>
        <dbReference type="PROSITE" id="PS50075"/>
    </source>
</evidence>
<dbReference type="GO" id="GO:0003824">
    <property type="term" value="F:catalytic activity"/>
    <property type="evidence" value="ECO:0007669"/>
    <property type="project" value="InterPro"/>
</dbReference>
<evidence type="ECO:0000313" key="7">
    <source>
        <dbReference type="EMBL" id="AEC14348.1"/>
    </source>
</evidence>
<dbReference type="InterPro" id="IPR000873">
    <property type="entry name" value="AMP-dep_synth/lig_dom"/>
</dbReference>
<dbReference type="Gene3D" id="2.30.38.10">
    <property type="entry name" value="Luciferase, Domain 3"/>
    <property type="match status" value="1"/>
</dbReference>
<dbReference type="Pfam" id="PF00501">
    <property type="entry name" value="AMP-binding"/>
    <property type="match status" value="1"/>
</dbReference>
<dbReference type="PROSITE" id="PS50075">
    <property type="entry name" value="CARRIER"/>
    <property type="match status" value="3"/>
</dbReference>
<dbReference type="InterPro" id="IPR001242">
    <property type="entry name" value="Condensation_dom"/>
</dbReference>
<dbReference type="Gene3D" id="3.30.559.10">
    <property type="entry name" value="Chloramphenicol acetyltransferase-like domain"/>
    <property type="match status" value="4"/>
</dbReference>
<evidence type="ECO:0000256" key="3">
    <source>
        <dbReference type="ARBA" id="ARBA00022450"/>
    </source>
</evidence>
<dbReference type="Pfam" id="PF00550">
    <property type="entry name" value="PP-binding"/>
    <property type="match status" value="3"/>
</dbReference>
<dbReference type="FunFam" id="3.40.50.980:FF:000001">
    <property type="entry name" value="Non-ribosomal peptide synthetase"/>
    <property type="match status" value="1"/>
</dbReference>
<dbReference type="InterPro" id="IPR006162">
    <property type="entry name" value="Ppantetheine_attach_site"/>
</dbReference>
<dbReference type="SUPFAM" id="SSF56801">
    <property type="entry name" value="Acetyl-CoA synthetase-like"/>
    <property type="match status" value="1"/>
</dbReference>
<dbReference type="InterPro" id="IPR023213">
    <property type="entry name" value="CAT-like_dom_sf"/>
</dbReference>
<evidence type="ECO:0000256" key="1">
    <source>
        <dbReference type="ARBA" id="ARBA00001957"/>
    </source>
</evidence>
<dbReference type="CDD" id="cd19531">
    <property type="entry name" value="LCL_NRPS-like"/>
    <property type="match status" value="1"/>
</dbReference>
<feature type="domain" description="Carrier" evidence="6">
    <location>
        <begin position="464"/>
        <end position="539"/>
    </location>
</feature>
<dbReference type="Gene3D" id="3.40.50.980">
    <property type="match status" value="2"/>
</dbReference>
<dbReference type="CDD" id="cd05930">
    <property type="entry name" value="A_NRPS"/>
    <property type="match status" value="1"/>
</dbReference>
<dbReference type="Gene3D" id="1.10.1200.10">
    <property type="entry name" value="ACP-like"/>
    <property type="match status" value="3"/>
</dbReference>
<protein>
    <submittedName>
        <fullName evidence="7">Nonribosomal peptide synthetase</fullName>
    </submittedName>
</protein>
<dbReference type="PANTHER" id="PTHR45527:SF1">
    <property type="entry name" value="FATTY ACID SYNTHASE"/>
    <property type="match status" value="1"/>
</dbReference>
<comment type="similarity">
    <text evidence="2">Belongs to the ATP-dependent AMP-binding enzyme family.</text>
</comment>
<dbReference type="Gene3D" id="3.30.300.30">
    <property type="match status" value="1"/>
</dbReference>
<proteinExistence type="inferred from homology"/>
<dbReference type="InterPro" id="IPR045851">
    <property type="entry name" value="AMP-bd_C_sf"/>
</dbReference>
<dbReference type="EMBL" id="JF828091">
    <property type="protein sequence ID" value="AEC14348.1"/>
    <property type="molecule type" value="Genomic_DNA"/>
</dbReference>
<gene>
    <name evidence="7" type="primary">korC</name>
</gene>
<organism evidence="7">
    <name type="scientific">Bacillus sp. NK2003</name>
    <dbReference type="NCBI Taxonomy" id="1010692"/>
    <lineage>
        <taxon>Bacteria</taxon>
        <taxon>Bacillati</taxon>
        <taxon>Bacillota</taxon>
        <taxon>Bacilli</taxon>
        <taxon>Bacillales</taxon>
        <taxon>Bacillaceae</taxon>
        <taxon>Bacillus</taxon>
    </lineage>
</organism>
<dbReference type="GO" id="GO:0031177">
    <property type="term" value="F:phosphopantetheine binding"/>
    <property type="evidence" value="ECO:0007669"/>
    <property type="project" value="TreeGrafter"/>
</dbReference>
<dbReference type="InterPro" id="IPR010071">
    <property type="entry name" value="AA_adenyl_dom"/>
</dbReference>
<dbReference type="GO" id="GO:0017000">
    <property type="term" value="P:antibiotic biosynthetic process"/>
    <property type="evidence" value="ECO:0007669"/>
    <property type="project" value="UniProtKB-KW"/>
</dbReference>
<keyword evidence="5" id="KW-0045">Antibiotic biosynthesis</keyword>
<evidence type="ECO:0000256" key="2">
    <source>
        <dbReference type="ARBA" id="ARBA00006432"/>
    </source>
</evidence>
<dbReference type="Pfam" id="PF00668">
    <property type="entry name" value="Condensation"/>
    <property type="match status" value="4"/>
</dbReference>
<keyword evidence="3" id="KW-0596">Phosphopantetheine</keyword>
<keyword evidence="4" id="KW-0597">Phosphoprotein</keyword>
<dbReference type="Gene3D" id="3.30.559.30">
    <property type="entry name" value="Nonribosomal peptide synthetase, condensation domain"/>
    <property type="match status" value="4"/>
</dbReference>
<sequence length="2568" mass="297088">MESGGAKLEKSIQNIYSLTPLQEGILYELEMNNTAENLYISQMRIRITGSLEVHALFQAWSQVVERHEALRMKVISKNIENNVQVVFNAMDYQPEIIDMIEFSKHDQLNEIQRVISKSQEMDVNNSNLMKLQLVKIEENQYILIWTHHHIILDGWSTSIVIDELFVIYSRIVGKESKRLIEKPKQYGDFIRYMNKIDAEDLNRFWKELAKDIEQPTITFPALKHVKENQQENDLFWELDKKQSELLREFSAKNHVTMNVLLQLIWSIVLKEMSNQNRIVFGIVSSGRSNNLFKSEEIVGLLINTIPMIAEMNDTDSITDLLKRFQETLNNMLDYSQISLVDIKSHTKLKKEDPIFETLFVYENYPEAKNDGFEINWEIEGGKETHSFPLSLQAQDNKDTIKCKLYFNRCFLERSLVNDIQSAFMQIAHQITKVQQIDEIYVDVDFSKLKNNVSKNHQATSNNKIASTSVNQELKEIWQEFFLNSEINEDSDFFQLGGHSITAMKLVSKINKRLDANIKLADLFENPTLKMLSHRIFPEVNTPPKDETEVVTSFVEKTFLEVLSTSQIDKNADFFEVGGHSILAMKLLTKLNKEYNQILTLKNIFRNSTIDSLTAFIINEMSDHDIDHSEAQQKDHVLSSNQEALWFNEKLNGKTTNYNIPQKYKITGAVDTSIMEKSVNYVINRHEILRTTVRENAGKGYQEIKEDLYIKIDEIDLTALKPEQQSTRMLQIEEDVQSEIFEIEKGPLMTVKLVKLSEKESVLFVNLHHFIFDGWSVSIFLDEWLSFYDSEVNEKELILENDFKQYKDFAFEQKSWLEHNIKEESLFWKTNLSGELPKLELPLDTMRTKENRTDGSSFMVELTSEELDGLKRMSFEQNSTLFMTLLTMYQSFLAKYTGQNDIIVGSPLANRMIEGTEKSIGYFVNTLPFRFKLGLEETFEEILERNTNHIIDIYDHQQMTLEKIVEVINPERNLANTSLFQTVFILQNNAKASFESEYIKITPEVMKSKAAKFDLSLAAEEYEDKLLFAFEYNSVIFNERTIQTLAENFLEWIRKITYQPERSIDKVSVVSMRQEKVLLEEWQGETIRFEGINDTIPEAFHKIVERFPDKIAIVDGPRTITYRELNDKSNRLSHYLLSKGISKEERIGIYMNRSIDMVTGMLAVIKAGAAYVPLDPHYPDERLSYMVEDSSISYCLSHKELGKNGLIDSSKIIYFEDIEKESDLLMETNLHIANQSDLAYVIYTSGTTGRPKGVMLEHSGIINLVYNQNEMMCLDTSAKVLQFATFNFDSSVIEIFSTLLFGAELHISVDKENQFDMSKLVEQIKREGISHIILPPAVLKELPIIELSTIKVLGSAGSECPVELVSKFKHIAFFNGYGPTEYSVCTSFKMFPPNEDVTDEFVVSIGKPLTNTVVLVLDENRKLVPAGSVGELYVGGIGLARGYLNNESLTNERFVANPFNPAEKVYRTGDLVKHNEAGELVYVGRADDQVKIRGYRVELSEINVSLRKIAEIKDSYVTVMEDGFEHKRLIAYYTVNDEVSVDSIRRRLKETLPAFMIPAHFMQLDKFPLTPNGKVDRKSLPKWTEQFDERQEKVLDVQELSKTEIELLTIWRNVLNDPTIGPEDNFFECGGDSIISIQICSAAKEKDLFITPKDLFECQTVRELGNVVNELEQKQVVQEIVSGYVPLTPIQSWFFNENHENIHHWNQSVVLMKDNALTSEHYKKIIMKLIDQHDVLRTLFEKHGDSYIGNISNADTVYGFHEYHVSSFKDEKSLKEINELEENAQQSLNIHNGPLMKFLLFRDQREVRIFWVIHHLVVDGVSWRILLEHFERCYQQIKNEQEPSLPLKTTSYKQWSEKLNEYKNTDLPEEAVQYWEKEMNVPVSPLTEDLGETCDFENMYKIVVDEAQTQNLIKNTLRKHKTTIDEVLLSVIAHALSNRMGIGEFWLDLEGHGREDIEDDIDLSRTVGWFTSIYPVRIKGMATLGSTLRNTKNILRNVPNKGFDFGILKYISNRNHNYPDSLVSYNYLGQFNNTCDMAQTNSSNIDSNYKFPYKLNFVASIVNNRLMLNIIGDSNNENFRMICKEVEVHLNKILSGSADLYDSIVETDFEAEKIVDGSTITHFINKFNNIEEIYPVTSLQEGMLFHSEVTQSPEYISQLSIDLVGDLDLAKLEEAWNETCRKYDVLRSVFRRNQLGDRYQIILNDIYYVFNHVDLTMFSEDESGSKIDNLLEHSKNRQTDLENGPLMNITLIQLSDHRYKFIWTHHHALIDGWSLQIVINHFLDNYRNPCNTTKDSDKHKNAYKQVMNHVININKQEEAAFWNKELRDFEQVKALVSNKADKVVFTSDKVIEYSVPEEFTERLIELSKRHRKTINTVVQGVWGIVLSYLSESDSVCYGVTSSGRNLSIPHIESAVGLLINTLPFSLKIDWDVDLQSYLTAIQNKQLQMREYEFSSLTDIKKYAEIPWDKELFQHIFVFENYPSTELTEDSQIMIEDSVGSESTNFDLTFSAAVVKSELHYKIIYKESKFDEIEILRFMDSMQEIFLKLTEDETLLSIGKLINHLKVGAR</sequence>
<dbReference type="InterPro" id="IPR009081">
    <property type="entry name" value="PP-bd_ACP"/>
</dbReference>
<feature type="domain" description="Carrier" evidence="6">
    <location>
        <begin position="545"/>
        <end position="620"/>
    </location>
</feature>
<dbReference type="GO" id="GO:0043041">
    <property type="term" value="P:amino acid activation for nonribosomal peptide biosynthetic process"/>
    <property type="evidence" value="ECO:0007669"/>
    <property type="project" value="TreeGrafter"/>
</dbReference>
<name>F6MHU1_9BACI</name>
<dbReference type="InterPro" id="IPR036736">
    <property type="entry name" value="ACP-like_sf"/>
</dbReference>
<evidence type="ECO:0000256" key="5">
    <source>
        <dbReference type="ARBA" id="ARBA00023194"/>
    </source>
</evidence>
<reference evidence="7" key="1">
    <citation type="journal article" date="2011" name="J. Am. Chem. Soc.">
        <title>Proteomics-based discovery of koranimine, a cyclic imine natural product.</title>
        <authorList>
            <person name="Evans B.S."/>
            <person name="Ntai I."/>
            <person name="Chen Y."/>
            <person name="Robinson S.J."/>
            <person name="Kelleher N.L."/>
        </authorList>
    </citation>
    <scope>NUCLEOTIDE SEQUENCE</scope>
    <source>
        <strain evidence="7">NK2003</strain>
    </source>
</reference>
<dbReference type="PROSITE" id="PS00012">
    <property type="entry name" value="PHOSPHOPANTETHEINE"/>
    <property type="match status" value="3"/>
</dbReference>
<dbReference type="SUPFAM" id="SSF52777">
    <property type="entry name" value="CoA-dependent acyltransferases"/>
    <property type="match status" value="8"/>
</dbReference>
<dbReference type="GO" id="GO:0008610">
    <property type="term" value="P:lipid biosynthetic process"/>
    <property type="evidence" value="ECO:0007669"/>
    <property type="project" value="UniProtKB-ARBA"/>
</dbReference>
<dbReference type="GO" id="GO:0005737">
    <property type="term" value="C:cytoplasm"/>
    <property type="evidence" value="ECO:0007669"/>
    <property type="project" value="TreeGrafter"/>
</dbReference>
<dbReference type="InterPro" id="IPR020845">
    <property type="entry name" value="AMP-binding_CS"/>
</dbReference>
<dbReference type="PANTHER" id="PTHR45527">
    <property type="entry name" value="NONRIBOSOMAL PEPTIDE SYNTHETASE"/>
    <property type="match status" value="1"/>
</dbReference>
<evidence type="ECO:0000256" key="4">
    <source>
        <dbReference type="ARBA" id="ARBA00022553"/>
    </source>
</evidence>
<feature type="domain" description="Carrier" evidence="6">
    <location>
        <begin position="1597"/>
        <end position="1671"/>
    </location>
</feature>
<dbReference type="NCBIfam" id="TIGR01733">
    <property type="entry name" value="AA-adenyl-dom"/>
    <property type="match status" value="1"/>
</dbReference>
<comment type="cofactor">
    <cofactor evidence="1">
        <name>pantetheine 4'-phosphate</name>
        <dbReference type="ChEBI" id="CHEBI:47942"/>
    </cofactor>
</comment>
<accession>F6MHU1</accession>
<dbReference type="SUPFAM" id="SSF47336">
    <property type="entry name" value="ACP-like"/>
    <property type="match status" value="3"/>
</dbReference>
<dbReference type="GO" id="GO:0044550">
    <property type="term" value="P:secondary metabolite biosynthetic process"/>
    <property type="evidence" value="ECO:0007669"/>
    <property type="project" value="TreeGrafter"/>
</dbReference>